<sequence length="556" mass="64743">MTCIGDLGNLAVALYGFRQAERRYEAAGIHWEVVVKEQLEPRVELFDADDHKYEKYLMKLDPNDTKNQDHYKVLGLKKLRWEATAEEIRIAYRQKVLKHHPDKKKHAGIPLPAGEDFFTCITKANEQLGMSEAKRRAYDSVDPKYSDDLPNEKEVNAKNFYELLGPVFAENGRFSIPQPVPLLGDESSSREDVEDFYSFWFNWNTWREYSYDDEQDKEKGEDRWERREMEKANKVERERRRKEEFKRISNLVHMAHNKDPRISKFKKEEAEAKEKAKEERARLRREKQEAEELEKRKAEEAVAAKKREEEAKEKRQKDAAKQANKAQKKRLEGLCEAGNYWTTDSKEKLVAMERFDRLTFLLNTDEIGELCDQIDKIKLDAPAVNRLLQDVEDEKNRARTAAETANKANKENTTTKEAEVVLWTDEEILLLTKAANLYPAGTIDRWIVIADYVNEHRKGQTTPKKTEKQVIKQTKLVQTGQAKPTAASQNKLGAPLPDEENWSVKEHSALEAALKKYPASDPERWEKVATEVPGRTKKDCIKRFKYVAQLIKNQKK</sequence>
<dbReference type="GO" id="GO:0006450">
    <property type="term" value="P:regulation of translational fidelity"/>
    <property type="evidence" value="ECO:0007669"/>
    <property type="project" value="InterPro"/>
</dbReference>
<dbReference type="InterPro" id="IPR009057">
    <property type="entry name" value="Homeodomain-like_sf"/>
</dbReference>
<dbReference type="PROSITE" id="PS51294">
    <property type="entry name" value="HTH_MYB"/>
    <property type="match status" value="1"/>
</dbReference>
<dbReference type="PANTHER" id="PTHR43999">
    <property type="entry name" value="DNAJ HOMOLOG SUBFAMILY C MEMBER 2"/>
    <property type="match status" value="1"/>
</dbReference>
<dbReference type="SMART" id="SM00271">
    <property type="entry name" value="DnaJ"/>
    <property type="match status" value="1"/>
</dbReference>
<dbReference type="GO" id="GO:0051083">
    <property type="term" value="P:'de novo' cotranslational protein folding"/>
    <property type="evidence" value="ECO:0007669"/>
    <property type="project" value="InterPro"/>
</dbReference>
<dbReference type="GO" id="GO:0043022">
    <property type="term" value="F:ribosome binding"/>
    <property type="evidence" value="ECO:0007669"/>
    <property type="project" value="InterPro"/>
</dbReference>
<protein>
    <recommendedName>
        <fullName evidence="3">DnaJ homolog subfamily C member 2</fullName>
    </recommendedName>
</protein>
<dbReference type="GO" id="GO:0030544">
    <property type="term" value="F:Hsp70 protein binding"/>
    <property type="evidence" value="ECO:0007669"/>
    <property type="project" value="InterPro"/>
</dbReference>
<evidence type="ECO:0000256" key="5">
    <source>
        <dbReference type="SAM" id="MobiDB-lite"/>
    </source>
</evidence>
<comment type="caution">
    <text evidence="9">The sequence shown here is derived from an EMBL/GenBank/DDBJ whole genome shotgun (WGS) entry which is preliminary data.</text>
</comment>
<evidence type="ECO:0000259" key="6">
    <source>
        <dbReference type="PROSITE" id="PS50076"/>
    </source>
</evidence>
<dbReference type="Pfam" id="PF00249">
    <property type="entry name" value="Myb_DNA-binding"/>
    <property type="match status" value="1"/>
</dbReference>
<dbReference type="InterPro" id="IPR036869">
    <property type="entry name" value="J_dom_sf"/>
</dbReference>
<feature type="compositionally biased region" description="Basic and acidic residues" evidence="5">
    <location>
        <begin position="257"/>
        <end position="320"/>
    </location>
</feature>
<dbReference type="SUPFAM" id="SSF46689">
    <property type="entry name" value="Homeodomain-like"/>
    <property type="match status" value="2"/>
</dbReference>
<feature type="compositionally biased region" description="Polar residues" evidence="5">
    <location>
        <begin position="475"/>
        <end position="491"/>
    </location>
</feature>
<dbReference type="InterPro" id="IPR001623">
    <property type="entry name" value="DnaJ_domain"/>
</dbReference>
<evidence type="ECO:0000256" key="3">
    <source>
        <dbReference type="ARBA" id="ARBA00014469"/>
    </source>
</evidence>
<dbReference type="EMBL" id="CATQJA010001159">
    <property type="protein sequence ID" value="CAJ0566064.1"/>
    <property type="molecule type" value="Genomic_DNA"/>
</dbReference>
<feature type="region of interest" description="Disordered" evidence="5">
    <location>
        <begin position="475"/>
        <end position="503"/>
    </location>
</feature>
<evidence type="ECO:0000313" key="10">
    <source>
        <dbReference type="Proteomes" id="UP001177023"/>
    </source>
</evidence>
<dbReference type="Pfam" id="PF23082">
    <property type="entry name" value="Myb_DNA-binding_2"/>
    <property type="match status" value="1"/>
</dbReference>
<dbReference type="CDD" id="cd00167">
    <property type="entry name" value="SANT"/>
    <property type="match status" value="1"/>
</dbReference>
<proteinExistence type="predicted"/>
<evidence type="ECO:0000259" key="8">
    <source>
        <dbReference type="PROSITE" id="PS51294"/>
    </source>
</evidence>
<dbReference type="Gene3D" id="1.10.287.110">
    <property type="entry name" value="DnaJ domain"/>
    <property type="match status" value="1"/>
</dbReference>
<evidence type="ECO:0000256" key="1">
    <source>
        <dbReference type="ARBA" id="ARBA00004123"/>
    </source>
</evidence>
<dbReference type="PANTHER" id="PTHR43999:SF1">
    <property type="entry name" value="DNAJ HOMOLOG SUBFAMILY C MEMBER 2"/>
    <property type="match status" value="1"/>
</dbReference>
<dbReference type="SUPFAM" id="SSF46565">
    <property type="entry name" value="Chaperone J-domain"/>
    <property type="match status" value="1"/>
</dbReference>
<dbReference type="InterPro" id="IPR054076">
    <property type="entry name" value="ZUO1-like_ZHD"/>
</dbReference>
<dbReference type="GO" id="GO:0005634">
    <property type="term" value="C:nucleus"/>
    <property type="evidence" value="ECO:0007669"/>
    <property type="project" value="UniProtKB-SubCell"/>
</dbReference>
<gene>
    <name evidence="9" type="ORF">MSPICULIGERA_LOCUS4680</name>
</gene>
<feature type="domain" description="HTH myb-type" evidence="8">
    <location>
        <begin position="501"/>
        <end position="552"/>
    </location>
</feature>
<dbReference type="PROSITE" id="PS50090">
    <property type="entry name" value="MYB_LIKE"/>
    <property type="match status" value="1"/>
</dbReference>
<feature type="region of interest" description="Disordered" evidence="5">
    <location>
        <begin position="257"/>
        <end position="325"/>
    </location>
</feature>
<name>A0AA36FSW3_9BILA</name>
<feature type="domain" description="Myb-like" evidence="7">
    <location>
        <begin position="494"/>
        <end position="548"/>
    </location>
</feature>
<dbReference type="InterPro" id="IPR017930">
    <property type="entry name" value="Myb_dom"/>
</dbReference>
<keyword evidence="4" id="KW-0175">Coiled coil</keyword>
<dbReference type="SMART" id="SM00717">
    <property type="entry name" value="SANT"/>
    <property type="match status" value="2"/>
</dbReference>
<dbReference type="GO" id="GO:0005829">
    <property type="term" value="C:cytosol"/>
    <property type="evidence" value="ECO:0007669"/>
    <property type="project" value="UniProtKB-SubCell"/>
</dbReference>
<dbReference type="PROSITE" id="PS50076">
    <property type="entry name" value="DNAJ_2"/>
    <property type="match status" value="1"/>
</dbReference>
<comment type="subcellular location">
    <subcellularLocation>
        <location evidence="2">Cytoplasm</location>
        <location evidence="2">Cytosol</location>
    </subcellularLocation>
    <subcellularLocation>
        <location evidence="1">Nucleus</location>
    </subcellularLocation>
</comment>
<dbReference type="InterPro" id="IPR001005">
    <property type="entry name" value="SANT/Myb"/>
</dbReference>
<feature type="domain" description="J" evidence="6">
    <location>
        <begin position="69"/>
        <end position="142"/>
    </location>
</feature>
<organism evidence="9 10">
    <name type="scientific">Mesorhabditis spiculigera</name>
    <dbReference type="NCBI Taxonomy" id="96644"/>
    <lineage>
        <taxon>Eukaryota</taxon>
        <taxon>Metazoa</taxon>
        <taxon>Ecdysozoa</taxon>
        <taxon>Nematoda</taxon>
        <taxon>Chromadorea</taxon>
        <taxon>Rhabditida</taxon>
        <taxon>Rhabditina</taxon>
        <taxon>Rhabditomorpha</taxon>
        <taxon>Rhabditoidea</taxon>
        <taxon>Rhabditidae</taxon>
        <taxon>Mesorhabditinae</taxon>
        <taxon>Mesorhabditis</taxon>
    </lineage>
</organism>
<keyword evidence="10" id="KW-1185">Reference proteome</keyword>
<feature type="non-terminal residue" evidence="9">
    <location>
        <position position="556"/>
    </location>
</feature>
<feature type="coiled-coil region" evidence="4">
    <location>
        <begin position="384"/>
        <end position="411"/>
    </location>
</feature>
<dbReference type="Pfam" id="PF21884">
    <property type="entry name" value="ZUO1-like_ZHD"/>
    <property type="match status" value="1"/>
</dbReference>
<dbReference type="CDD" id="cd06257">
    <property type="entry name" value="DnaJ"/>
    <property type="match status" value="1"/>
</dbReference>
<accession>A0AA36FSW3</accession>
<dbReference type="Proteomes" id="UP001177023">
    <property type="component" value="Unassembled WGS sequence"/>
</dbReference>
<evidence type="ECO:0000259" key="7">
    <source>
        <dbReference type="PROSITE" id="PS50090"/>
    </source>
</evidence>
<evidence type="ECO:0000313" key="9">
    <source>
        <dbReference type="EMBL" id="CAJ0566064.1"/>
    </source>
</evidence>
<dbReference type="Gene3D" id="1.10.10.60">
    <property type="entry name" value="Homeodomain-like"/>
    <property type="match status" value="2"/>
</dbReference>
<evidence type="ECO:0000256" key="4">
    <source>
        <dbReference type="SAM" id="Coils"/>
    </source>
</evidence>
<dbReference type="AlphaFoldDB" id="A0AA36FSW3"/>
<dbReference type="Pfam" id="PF00226">
    <property type="entry name" value="DnaJ"/>
    <property type="match status" value="1"/>
</dbReference>
<reference evidence="9" key="1">
    <citation type="submission" date="2023-06" db="EMBL/GenBank/DDBJ databases">
        <authorList>
            <person name="Delattre M."/>
        </authorList>
    </citation>
    <scope>NUCLEOTIDE SEQUENCE</scope>
    <source>
        <strain evidence="9">AF72</strain>
    </source>
</reference>
<dbReference type="InterPro" id="IPR044634">
    <property type="entry name" value="Zuotin/DnaJC2"/>
</dbReference>
<evidence type="ECO:0000256" key="2">
    <source>
        <dbReference type="ARBA" id="ARBA00004514"/>
    </source>
</evidence>